<accession>W9XFJ2</accession>
<evidence type="ECO:0000313" key="5">
    <source>
        <dbReference type="Proteomes" id="UP000019478"/>
    </source>
</evidence>
<dbReference type="HOGENOM" id="CLU_029134_0_0_1"/>
<keyword evidence="1" id="KW-0175">Coiled coil</keyword>
<dbReference type="STRING" id="1182542.W9XFJ2"/>
<feature type="compositionally biased region" description="Basic and acidic residues" evidence="2">
    <location>
        <begin position="1"/>
        <end position="20"/>
    </location>
</feature>
<protein>
    <recommendedName>
        <fullName evidence="3">Inner kinetochore subunit AME1 domain-containing protein</fullName>
    </recommendedName>
</protein>
<feature type="compositionally biased region" description="Basic residues" evidence="2">
    <location>
        <begin position="55"/>
        <end position="73"/>
    </location>
</feature>
<evidence type="ECO:0000259" key="3">
    <source>
        <dbReference type="Pfam" id="PF20994"/>
    </source>
</evidence>
<evidence type="ECO:0000313" key="4">
    <source>
        <dbReference type="EMBL" id="EXJ78983.1"/>
    </source>
</evidence>
<feature type="compositionally biased region" description="Polar residues" evidence="2">
    <location>
        <begin position="21"/>
        <end position="33"/>
    </location>
</feature>
<feature type="domain" description="Inner kinetochore subunit AME1" evidence="3">
    <location>
        <begin position="230"/>
        <end position="401"/>
    </location>
</feature>
<dbReference type="RefSeq" id="XP_007736771.1">
    <property type="nucleotide sequence ID" value="XM_007738581.1"/>
</dbReference>
<dbReference type="GeneID" id="19172571"/>
<dbReference type="eggNOG" id="ENOG502SGUR">
    <property type="taxonomic scope" value="Eukaryota"/>
</dbReference>
<name>W9XFJ2_9EURO</name>
<gene>
    <name evidence="4" type="ORF">A1O3_08483</name>
</gene>
<evidence type="ECO:0000256" key="2">
    <source>
        <dbReference type="SAM" id="MobiDB-lite"/>
    </source>
</evidence>
<feature type="region of interest" description="Disordered" evidence="2">
    <location>
        <begin position="1"/>
        <end position="191"/>
    </location>
</feature>
<dbReference type="InterPro" id="IPR048743">
    <property type="entry name" value="AME1"/>
</dbReference>
<sequence>MNILALEHDVDDGRDADGKGSQENTEGLESGNRTRPKLDESSLHVLNTAGPSSQNKRKKRKSVVLGRKKKRSSGPRETEVAPADMPAQNSEVLGPSEAELISSSLPPGQRRTRSSFEVKAPGEGEGSPNSHRARSPKEIEEDDDGTYIQESSPEPQTPAATKRASKVPHYRTNPNRDTRAAGTKGSKPTFPILTHRLTNVSYLPTIHEASDDESRFENAMDIPNDRSQPNVVDVLSQICRETIENLVQDMSENVQPSERAALKNKRNALEEFGRDLNDELFELSEAVENRINLEARLRKSKRDKASLQTEWLELRKEREQIALRCDDVRRRHWEFEEQARERWDLSEAARRAELELERDDQPNEDGLEFLLRSVVSSVSSASEAGGLLDKVRSFNSQLERMAAVLEGRVRD</sequence>
<dbReference type="OrthoDB" id="5377952at2759"/>
<feature type="coiled-coil region" evidence="1">
    <location>
        <begin position="283"/>
        <end position="310"/>
    </location>
</feature>
<dbReference type="Proteomes" id="UP000019478">
    <property type="component" value="Unassembled WGS sequence"/>
</dbReference>
<proteinExistence type="predicted"/>
<evidence type="ECO:0000256" key="1">
    <source>
        <dbReference type="SAM" id="Coils"/>
    </source>
</evidence>
<reference evidence="4 5" key="1">
    <citation type="submission" date="2013-03" db="EMBL/GenBank/DDBJ databases">
        <title>The Genome Sequence of Capronia epimyces CBS 606.96.</title>
        <authorList>
            <consortium name="The Broad Institute Genomics Platform"/>
            <person name="Cuomo C."/>
            <person name="de Hoog S."/>
            <person name="Gorbushina A."/>
            <person name="Walker B."/>
            <person name="Young S.K."/>
            <person name="Zeng Q."/>
            <person name="Gargeya S."/>
            <person name="Fitzgerald M."/>
            <person name="Haas B."/>
            <person name="Abouelleil A."/>
            <person name="Allen A.W."/>
            <person name="Alvarado L."/>
            <person name="Arachchi H.M."/>
            <person name="Berlin A.M."/>
            <person name="Chapman S.B."/>
            <person name="Gainer-Dewar J."/>
            <person name="Goldberg J."/>
            <person name="Griggs A."/>
            <person name="Gujja S."/>
            <person name="Hansen M."/>
            <person name="Howarth C."/>
            <person name="Imamovic A."/>
            <person name="Ireland A."/>
            <person name="Larimer J."/>
            <person name="McCowan C."/>
            <person name="Murphy C."/>
            <person name="Pearson M."/>
            <person name="Poon T.W."/>
            <person name="Priest M."/>
            <person name="Roberts A."/>
            <person name="Saif S."/>
            <person name="Shea T."/>
            <person name="Sisk P."/>
            <person name="Sykes S."/>
            <person name="Wortman J."/>
            <person name="Nusbaum C."/>
            <person name="Birren B."/>
        </authorList>
    </citation>
    <scope>NUCLEOTIDE SEQUENCE [LARGE SCALE GENOMIC DNA]</scope>
    <source>
        <strain evidence="4 5">CBS 606.96</strain>
    </source>
</reference>
<organism evidence="4 5">
    <name type="scientific">Capronia epimyces CBS 606.96</name>
    <dbReference type="NCBI Taxonomy" id="1182542"/>
    <lineage>
        <taxon>Eukaryota</taxon>
        <taxon>Fungi</taxon>
        <taxon>Dikarya</taxon>
        <taxon>Ascomycota</taxon>
        <taxon>Pezizomycotina</taxon>
        <taxon>Eurotiomycetes</taxon>
        <taxon>Chaetothyriomycetidae</taxon>
        <taxon>Chaetothyriales</taxon>
        <taxon>Herpotrichiellaceae</taxon>
        <taxon>Capronia</taxon>
    </lineage>
</organism>
<dbReference type="Pfam" id="PF20994">
    <property type="entry name" value="CENPU"/>
    <property type="match status" value="1"/>
</dbReference>
<comment type="caution">
    <text evidence="4">The sequence shown here is derived from an EMBL/GenBank/DDBJ whole genome shotgun (WGS) entry which is preliminary data.</text>
</comment>
<dbReference type="AlphaFoldDB" id="W9XFJ2"/>
<keyword evidence="5" id="KW-1185">Reference proteome</keyword>
<dbReference type="EMBL" id="AMGY01000008">
    <property type="protein sequence ID" value="EXJ78983.1"/>
    <property type="molecule type" value="Genomic_DNA"/>
</dbReference>